<dbReference type="Proteomes" id="UP000202511">
    <property type="component" value="Segment"/>
</dbReference>
<feature type="compositionally biased region" description="Basic and acidic residues" evidence="1">
    <location>
        <begin position="22"/>
        <end position="53"/>
    </location>
</feature>
<feature type="region of interest" description="Disordered" evidence="1">
    <location>
        <begin position="1"/>
        <end position="90"/>
    </location>
</feature>
<dbReference type="KEGG" id="vg:23463116"/>
<dbReference type="EMBL" id="KP136319">
    <property type="protein sequence ID" value="AJF98199.1"/>
    <property type="molecule type" value="Genomic_DNA"/>
</dbReference>
<sequence>MQATPPTFLETKLYLQKKEKKNKNTKEGAEVWARKKTEEQRGHGQKRDEDARTRRGVGAALQKDSAQRLSPSKRANKRERPPAKARFPGTPTIVAAGHWALLSPNRLSPSTCAHPLFAPVSGQNQFAFCLVRDPVGSCDLFFFWGRGRGKREGLGSVCADKAAHFCCHQTIAKRKIIKRKICLVLDAHASLVVFSPISKGKKGMVKRKRLCRGGACTRVGGRRRMPKGDKKNCGGPICTLSEITHRHTNSDRRLDPFTVYPNRSRHRRFSSFFI</sequence>
<reference evidence="2 3" key="1">
    <citation type="journal article" date="2015" name="Parasitol. Res.">
        <title>Viruses in close associations with free-living amoebae.</title>
        <authorList>
            <person name="Scheid P."/>
        </authorList>
    </citation>
    <scope>NUCLEOTIDE SEQUENCE [LARGE SCALE GENOMIC DNA]</scope>
    <source>
        <strain evidence="2">KlaHel</strain>
    </source>
</reference>
<organism evidence="2 3">
    <name type="scientific">Pandoravirus inopinatum</name>
    <dbReference type="NCBI Taxonomy" id="1605721"/>
    <lineage>
        <taxon>Viruses</taxon>
        <taxon>Pandoravirus</taxon>
    </lineage>
</organism>
<evidence type="ECO:0000313" key="3">
    <source>
        <dbReference type="Proteomes" id="UP000202511"/>
    </source>
</evidence>
<dbReference type="GeneID" id="23463116"/>
<proteinExistence type="predicted"/>
<name>A0A0B5J3Q0_9VIRU</name>
<protein>
    <submittedName>
        <fullName evidence="2">Uncharacterized protein</fullName>
    </submittedName>
</protein>
<evidence type="ECO:0000313" key="2">
    <source>
        <dbReference type="EMBL" id="AJF98199.1"/>
    </source>
</evidence>
<dbReference type="RefSeq" id="YP_009120434.1">
    <property type="nucleotide sequence ID" value="NC_026440.1"/>
</dbReference>
<accession>A0A0B5J3Q0</accession>
<evidence type="ECO:0000256" key="1">
    <source>
        <dbReference type="SAM" id="MobiDB-lite"/>
    </source>
</evidence>